<dbReference type="InterPro" id="IPR053138">
    <property type="entry name" value="N-alpha-Ac-DABA_deacetylase"/>
</dbReference>
<gene>
    <name evidence="1" type="ORF">RBI15_05355</name>
</gene>
<dbReference type="EMBL" id="CP132968">
    <property type="protein sequence ID" value="WMD17923.1"/>
    <property type="molecule type" value="Genomic_DNA"/>
</dbReference>
<dbReference type="PANTHER" id="PTHR37326">
    <property type="entry name" value="BLL3975 PROTEIN"/>
    <property type="match status" value="1"/>
</dbReference>
<evidence type="ECO:0000313" key="1">
    <source>
        <dbReference type="EMBL" id="WMD17923.1"/>
    </source>
</evidence>
<organism evidence="1 2">
    <name type="scientific">Anaerostipes hadrus</name>
    <dbReference type="NCBI Taxonomy" id="649756"/>
    <lineage>
        <taxon>Bacteria</taxon>
        <taxon>Bacillati</taxon>
        <taxon>Bacillota</taxon>
        <taxon>Clostridia</taxon>
        <taxon>Lachnospirales</taxon>
        <taxon>Lachnospiraceae</taxon>
        <taxon>Anaerostipes</taxon>
    </lineage>
</organism>
<accession>A0AAQ3JK77</accession>
<dbReference type="PANTHER" id="PTHR37326:SF1">
    <property type="entry name" value="BLL3975 PROTEIN"/>
    <property type="match status" value="1"/>
</dbReference>
<proteinExistence type="predicted"/>
<sequence>MNELCKDTLLPYAKRLNIDYVWVHGAATVLEATFAHSLNMIGTSVLVVEMGVGMRMTKEYCKQLVDGIFVEMKDLGMWQGEVITPKDPLIFTDGEVHYLNAGYAGIFLPTVEHWTNVKKGDKIGEILDPLESVVKEELYSECDGILFTLREYPVVSEGSLIGRILERQA</sequence>
<dbReference type="Gene3D" id="3.40.630.10">
    <property type="entry name" value="Zn peptidases"/>
    <property type="match status" value="1"/>
</dbReference>
<dbReference type="AlphaFoldDB" id="A0AAQ3JK77"/>
<name>A0AAQ3JK77_ANAHA</name>
<reference evidence="1" key="1">
    <citation type="submission" date="2023-08" db="EMBL/GenBank/DDBJ databases">
        <title>Complete Genome Sequences of butyrate producing Anaerostipes hadrus strains BA1 and GIF7 isolated from the terminal ileum of a healthy lean male.</title>
        <authorList>
            <person name="Low A."/>
            <person name="Sheludchenko M."/>
            <person name="Cheng H.E."/>
            <person name="Koh X.Q."/>
            <person name="Lee J."/>
        </authorList>
    </citation>
    <scope>NUCLEOTIDE SEQUENCE</scope>
    <source>
        <strain evidence="1">BA1</strain>
    </source>
</reference>
<protein>
    <recommendedName>
        <fullName evidence="3">Succinylglutamate desuccinylase / Aspartoacylase family</fullName>
    </recommendedName>
</protein>
<dbReference type="Proteomes" id="UP001243496">
    <property type="component" value="Chromosome"/>
</dbReference>
<evidence type="ECO:0008006" key="3">
    <source>
        <dbReference type="Google" id="ProtNLM"/>
    </source>
</evidence>
<dbReference type="SUPFAM" id="SSF53187">
    <property type="entry name" value="Zn-dependent exopeptidases"/>
    <property type="match status" value="1"/>
</dbReference>
<evidence type="ECO:0000313" key="2">
    <source>
        <dbReference type="Proteomes" id="UP001243496"/>
    </source>
</evidence>